<dbReference type="SUPFAM" id="SSF53218">
    <property type="entry name" value="Molybdenum cofactor biosynthesis proteins"/>
    <property type="match status" value="1"/>
</dbReference>
<comment type="function">
    <text evidence="10">Catalyzes the adenylation of molybdopterin as part of the biosynthesis of the molybdenum-cofactor.</text>
</comment>
<dbReference type="NCBIfam" id="TIGR00177">
    <property type="entry name" value="molyb_syn"/>
    <property type="match status" value="1"/>
</dbReference>
<evidence type="ECO:0000256" key="6">
    <source>
        <dbReference type="ARBA" id="ARBA00022741"/>
    </source>
</evidence>
<evidence type="ECO:0000313" key="12">
    <source>
        <dbReference type="EMBL" id="PIT40578.1"/>
    </source>
</evidence>
<dbReference type="FunFam" id="3.40.980.10:FF:000005">
    <property type="entry name" value="Molybdopterin biosynthesis mog protein"/>
    <property type="match status" value="1"/>
</dbReference>
<keyword evidence="5 12" id="KW-0808">Transferase</keyword>
<comment type="catalytic activity">
    <reaction evidence="9">
        <text>molybdopterin + ATP + H(+) = adenylyl-molybdopterin + diphosphate</text>
        <dbReference type="Rhea" id="RHEA:31331"/>
        <dbReference type="ChEBI" id="CHEBI:15378"/>
        <dbReference type="ChEBI" id="CHEBI:30616"/>
        <dbReference type="ChEBI" id="CHEBI:33019"/>
        <dbReference type="ChEBI" id="CHEBI:58698"/>
        <dbReference type="ChEBI" id="CHEBI:62727"/>
        <dbReference type="EC" id="2.7.7.75"/>
    </reaction>
</comment>
<sequence length="191" mass="20365">MDALPLLKIGLVSISDRASRGVYVDQGLPELKKWLQRAVLNPLELVEHLIPDEQPLIEAKLIELADKEVCPLILTTGGTGPYLRDVTPEATLAVADRVIPGFGELMRQISLHFTPTAILSRQVGVLRGSSLILNLPGKPSAIAETLGGVKDESGKTLIPGIFASVPIAVDAVGGPLIHTDADFCPVVMPKR</sequence>
<dbReference type="Proteomes" id="UP000230202">
    <property type="component" value="Unassembled WGS sequence"/>
</dbReference>
<dbReference type="SMART" id="SM00852">
    <property type="entry name" value="MoCF_biosynth"/>
    <property type="match status" value="1"/>
</dbReference>
<evidence type="ECO:0000256" key="7">
    <source>
        <dbReference type="ARBA" id="ARBA00022840"/>
    </source>
</evidence>
<dbReference type="UniPathway" id="UPA00344"/>
<dbReference type="Pfam" id="PF00994">
    <property type="entry name" value="MoCF_biosynth"/>
    <property type="match status" value="1"/>
</dbReference>
<dbReference type="InterPro" id="IPR001453">
    <property type="entry name" value="MoaB/Mog_dom"/>
</dbReference>
<dbReference type="InterPro" id="IPR008284">
    <property type="entry name" value="MoCF_biosynth_CS"/>
</dbReference>
<dbReference type="RefSeq" id="WP_100151701.1">
    <property type="nucleotide sequence ID" value="NZ_MEIK01000040.1"/>
</dbReference>
<keyword evidence="13" id="KW-1185">Reference proteome</keyword>
<dbReference type="Gene3D" id="3.40.980.10">
    <property type="entry name" value="MoaB/Mog-like domain"/>
    <property type="match status" value="1"/>
</dbReference>
<evidence type="ECO:0000313" key="13">
    <source>
        <dbReference type="Proteomes" id="UP000230202"/>
    </source>
</evidence>
<feature type="domain" description="MoaB/Mog" evidence="11">
    <location>
        <begin position="10"/>
        <end position="156"/>
    </location>
</feature>
<keyword evidence="7" id="KW-0067">ATP-binding</keyword>
<gene>
    <name evidence="12" type="ORF">BHC54_02755</name>
</gene>
<comment type="pathway">
    <text evidence="1">Cofactor biosynthesis; molybdopterin biosynthesis.</text>
</comment>
<dbReference type="PANTHER" id="PTHR43764">
    <property type="entry name" value="MOLYBDENUM COFACTOR BIOSYNTHESIS"/>
    <property type="match status" value="1"/>
</dbReference>
<organism evidence="12 13">
    <name type="scientific">Snodgrassella alvi</name>
    <dbReference type="NCBI Taxonomy" id="1196083"/>
    <lineage>
        <taxon>Bacteria</taxon>
        <taxon>Pseudomonadati</taxon>
        <taxon>Pseudomonadota</taxon>
        <taxon>Betaproteobacteria</taxon>
        <taxon>Neisseriales</taxon>
        <taxon>Neisseriaceae</taxon>
        <taxon>Snodgrassella</taxon>
    </lineage>
</organism>
<evidence type="ECO:0000256" key="4">
    <source>
        <dbReference type="ARBA" id="ARBA00013491"/>
    </source>
</evidence>
<evidence type="ECO:0000256" key="2">
    <source>
        <dbReference type="ARBA" id="ARBA00006112"/>
    </source>
</evidence>
<dbReference type="GO" id="GO:0006777">
    <property type="term" value="P:Mo-molybdopterin cofactor biosynthetic process"/>
    <property type="evidence" value="ECO:0007669"/>
    <property type="project" value="UniProtKB-KW"/>
</dbReference>
<protein>
    <recommendedName>
        <fullName evidence="4">Molybdopterin adenylyltransferase</fullName>
        <ecNumber evidence="3">2.7.7.75</ecNumber>
    </recommendedName>
</protein>
<dbReference type="NCBIfam" id="NF006932">
    <property type="entry name" value="PRK09417.1"/>
    <property type="match status" value="1"/>
</dbReference>
<proteinExistence type="inferred from homology"/>
<evidence type="ECO:0000259" key="11">
    <source>
        <dbReference type="SMART" id="SM00852"/>
    </source>
</evidence>
<accession>A0A2N9X890</accession>
<dbReference type="CDD" id="cd00886">
    <property type="entry name" value="MogA_MoaB"/>
    <property type="match status" value="1"/>
</dbReference>
<dbReference type="AlphaFoldDB" id="A0A2N9X890"/>
<dbReference type="PROSITE" id="PS01078">
    <property type="entry name" value="MOCF_BIOSYNTHESIS_1"/>
    <property type="match status" value="1"/>
</dbReference>
<comment type="caution">
    <text evidence="12">The sequence shown here is derived from an EMBL/GenBank/DDBJ whole genome shotgun (WGS) entry which is preliminary data.</text>
</comment>
<keyword evidence="8" id="KW-0501">Molybdenum cofactor biosynthesis</keyword>
<dbReference type="EMBL" id="MEIL01000019">
    <property type="protein sequence ID" value="PIT40578.1"/>
    <property type="molecule type" value="Genomic_DNA"/>
</dbReference>
<keyword evidence="12" id="KW-0548">Nucleotidyltransferase</keyword>
<dbReference type="GO" id="GO:0061598">
    <property type="term" value="F:molybdopterin adenylyltransferase activity"/>
    <property type="evidence" value="ECO:0007669"/>
    <property type="project" value="UniProtKB-EC"/>
</dbReference>
<name>A0A2N9X890_9NEIS</name>
<evidence type="ECO:0000256" key="1">
    <source>
        <dbReference type="ARBA" id="ARBA00005046"/>
    </source>
</evidence>
<dbReference type="EC" id="2.7.7.75" evidence="3"/>
<keyword evidence="6" id="KW-0547">Nucleotide-binding</keyword>
<comment type="similarity">
    <text evidence="2">Belongs to the MoaB/Mog family.</text>
</comment>
<evidence type="ECO:0000256" key="3">
    <source>
        <dbReference type="ARBA" id="ARBA00012509"/>
    </source>
</evidence>
<evidence type="ECO:0000256" key="5">
    <source>
        <dbReference type="ARBA" id="ARBA00022679"/>
    </source>
</evidence>
<dbReference type="PANTHER" id="PTHR43764:SF1">
    <property type="entry name" value="MOLYBDOPTERIN MOLYBDOTRANSFERASE"/>
    <property type="match status" value="1"/>
</dbReference>
<dbReference type="InterPro" id="IPR051920">
    <property type="entry name" value="MPT_Adenylyltrnsfr/MoaC-Rel"/>
</dbReference>
<evidence type="ECO:0000256" key="8">
    <source>
        <dbReference type="ARBA" id="ARBA00023150"/>
    </source>
</evidence>
<dbReference type="GO" id="GO:0005524">
    <property type="term" value="F:ATP binding"/>
    <property type="evidence" value="ECO:0007669"/>
    <property type="project" value="UniProtKB-KW"/>
</dbReference>
<evidence type="ECO:0000256" key="10">
    <source>
        <dbReference type="ARBA" id="ARBA00058212"/>
    </source>
</evidence>
<reference evidence="12" key="1">
    <citation type="journal article" date="2017" name="MBio">
        <title>Type VI secretion-mediated competition in the bee gut microbiome.</title>
        <authorList>
            <person name="Steele M.I."/>
            <person name="Kwong W.K."/>
            <person name="Powell J.E."/>
            <person name="Whiteley M."/>
            <person name="Moran N.A."/>
        </authorList>
    </citation>
    <scope>NUCLEOTIDE SEQUENCE [LARGE SCALE GENOMIC DNA]</scope>
    <source>
        <strain evidence="12">WkB273</strain>
    </source>
</reference>
<evidence type="ECO:0000256" key="9">
    <source>
        <dbReference type="ARBA" id="ARBA00051131"/>
    </source>
</evidence>
<dbReference type="InterPro" id="IPR036425">
    <property type="entry name" value="MoaB/Mog-like_dom_sf"/>
</dbReference>